<comment type="caution">
    <text evidence="1">The sequence shown here is derived from an EMBL/GenBank/DDBJ whole genome shotgun (WGS) entry which is preliminary data.</text>
</comment>
<protein>
    <submittedName>
        <fullName evidence="1">Uncharacterized protein</fullName>
    </submittedName>
</protein>
<name>A0AA89C655_PINIB</name>
<accession>A0AA89C655</accession>
<gene>
    <name evidence="1" type="ORF">FSP39_022285</name>
</gene>
<dbReference type="AlphaFoldDB" id="A0AA89C655"/>
<evidence type="ECO:0000313" key="1">
    <source>
        <dbReference type="EMBL" id="KAK3107792.1"/>
    </source>
</evidence>
<organism evidence="1 2">
    <name type="scientific">Pinctada imbricata</name>
    <name type="common">Atlantic pearl-oyster</name>
    <name type="synonym">Pinctada martensii</name>
    <dbReference type="NCBI Taxonomy" id="66713"/>
    <lineage>
        <taxon>Eukaryota</taxon>
        <taxon>Metazoa</taxon>
        <taxon>Spiralia</taxon>
        <taxon>Lophotrochozoa</taxon>
        <taxon>Mollusca</taxon>
        <taxon>Bivalvia</taxon>
        <taxon>Autobranchia</taxon>
        <taxon>Pteriomorphia</taxon>
        <taxon>Pterioida</taxon>
        <taxon>Pterioidea</taxon>
        <taxon>Pteriidae</taxon>
        <taxon>Pinctada</taxon>
    </lineage>
</organism>
<keyword evidence="2" id="KW-1185">Reference proteome</keyword>
<evidence type="ECO:0000313" key="2">
    <source>
        <dbReference type="Proteomes" id="UP001186944"/>
    </source>
</evidence>
<sequence length="79" mass="9348">MVNFINRRTNPVKIQQLEKRMSTPGKGAGSEFKEQFDLIRRLMTRIEQDYAQIKIILNFLADNMEKKKSCVKRVKFTNL</sequence>
<dbReference type="Proteomes" id="UP001186944">
    <property type="component" value="Unassembled WGS sequence"/>
</dbReference>
<proteinExistence type="predicted"/>
<dbReference type="EMBL" id="VSWD01000002">
    <property type="protein sequence ID" value="KAK3107792.1"/>
    <property type="molecule type" value="Genomic_DNA"/>
</dbReference>
<reference evidence="1" key="1">
    <citation type="submission" date="2019-08" db="EMBL/GenBank/DDBJ databases">
        <title>The improved chromosome-level genome for the pearl oyster Pinctada fucata martensii using PacBio sequencing and Hi-C.</title>
        <authorList>
            <person name="Zheng Z."/>
        </authorList>
    </citation>
    <scope>NUCLEOTIDE SEQUENCE</scope>
    <source>
        <strain evidence="1">ZZ-2019</strain>
        <tissue evidence="1">Adductor muscle</tissue>
    </source>
</reference>